<dbReference type="OrthoDB" id="185373at2759"/>
<sequence>MSQRTLFRDLQCRNNFVCQSCLSTLAKPVPVTWQTRQNSSQAAQRHRIQTQGRRNPRASAGTPTQNSFSLPIGNNGQAGHSGGAAAAALLRQLLNKEKEATMRFFDKDEKGAITELPNDDAFSDALNGKGELEKEFKLDLASDMRQLLGALKQDGSLKKLGIDDPDAVAKDLEAQLGNLDDTEGLGERFDEYIKELEDKLEAQGLRMDRLTNMDDDDFENDFEFLDQPIAKPKTRRPVPQIPTEMWTYNQRRRLSRLNAILERVDKQLRLREAITAKTVQSVWKAYNLARQTLAKGWANVPQEVWDLLWAILSVEDAVNPSRFAFLSLLARDMSEAKVALNPSQQLITMEALFVDGFEAKAIDNWKRCMSTLGDSGSDTFQEFWELGVRMSCQAEDLVQAERAINKLLERQLDPRILMPYIRTCAAQPTDEMQEKAWNAYRRMRDLLGESMGLEDYDQVIAFFLTTNQTERALFAFVDMMTSGTVDLRGVTQLPSSIGNKFFFGKWLKRLIGAGDLDGAHSVFQFMCSRGIQPASIQINGLIGAWQRSGGADDLQKADKLAWDMVRARIRFVDARRRLAGLEGGAYMKDAKTSSIHEADPMPKATLETFSLLAENYRVRRLQKPMEDLWVAFREAEISPDAFMLNQLMESHSQFGDIDEAQELYRSLVHERGVKPDPYTFMALWKMIGVNRLQILSEDRAAGEIRLTRETFAETVRFAHVFKGQSLDGQLARKMLHTFRRLKDNLGLVVAMRALRGVFGYVPPEVLGLEMVIGTTNLAWDTATARQKLRLAKRKIDKWVEDRQKQLGRPVRTLDEMTPEERGQEMMEYLESEYLPAARNVEADLADVAREMGVYDIVKNH</sequence>
<dbReference type="Gene3D" id="1.25.40.10">
    <property type="entry name" value="Tetratricopeptide repeat domain"/>
    <property type="match status" value="2"/>
</dbReference>
<reference evidence="7 8" key="1">
    <citation type="submission" date="2008-03" db="EMBL/GenBank/DDBJ databases">
        <title>The Genome Sequence of Verticillium dahliae VdLs.17.</title>
        <authorList>
            <consortium name="The Broad Institute Genome Sequencing Platform"/>
            <person name="Ma L.-J.J."/>
            <person name="Klosterman S.J."/>
            <person name="Subbarao K."/>
            <person name="Dobinson K."/>
            <person name="Veronese P."/>
            <person name="Kang S."/>
            <person name="Gold S.E."/>
            <person name="Young S."/>
            <person name="Jaffe D."/>
            <person name="Gnerre S."/>
            <person name="Berlin A."/>
            <person name="Heiman D."/>
            <person name="Hepburn T."/>
            <person name="Sykes S."/>
            <person name="Alvarado L."/>
            <person name="Kodira C.D."/>
            <person name="Lander E."/>
            <person name="Galagan J."/>
            <person name="Nusbaum C."/>
            <person name="Birren B."/>
        </authorList>
    </citation>
    <scope>NUCLEOTIDE SEQUENCE [LARGE SCALE GENOMIC DNA]</scope>
    <source>
        <strain evidence="8">VdLs.17 / ATCC MYA-4575 / FGSC 10137</strain>
    </source>
</reference>
<dbReference type="InterPro" id="IPR011990">
    <property type="entry name" value="TPR-like_helical_dom_sf"/>
</dbReference>
<comment type="similarity">
    <text evidence="1">Belongs to the CCM1 family.</text>
</comment>
<dbReference type="GeneID" id="20705642"/>
<evidence type="ECO:0000256" key="6">
    <source>
        <dbReference type="SAM" id="MobiDB-lite"/>
    </source>
</evidence>
<dbReference type="PROSITE" id="PS51375">
    <property type="entry name" value="PPR"/>
    <property type="match status" value="1"/>
</dbReference>
<dbReference type="OMA" id="AFMMNQL"/>
<dbReference type="AlphaFoldDB" id="G2X2Y5"/>
<dbReference type="RefSeq" id="XP_009648921.1">
    <property type="nucleotide sequence ID" value="XM_009650626.1"/>
</dbReference>
<comment type="subunit">
    <text evidence="4">Binds to mitochondrial small subunit 15S rRNA.</text>
</comment>
<evidence type="ECO:0000256" key="3">
    <source>
        <dbReference type="ARBA" id="ARBA00044493"/>
    </source>
</evidence>
<evidence type="ECO:0000313" key="7">
    <source>
        <dbReference type="EMBL" id="EGY22741.1"/>
    </source>
</evidence>
<dbReference type="eggNOG" id="ENOG502S3E1">
    <property type="taxonomic scope" value="Eukaryota"/>
</dbReference>
<feature type="repeat" description="PPR" evidence="5">
    <location>
        <begin position="640"/>
        <end position="675"/>
    </location>
</feature>
<proteinExistence type="inferred from homology"/>
<dbReference type="STRING" id="498257.G2X2Y5"/>
<dbReference type="KEGG" id="vda:VDAG_04179"/>
<evidence type="ECO:0000256" key="1">
    <source>
        <dbReference type="ARBA" id="ARBA00006192"/>
    </source>
</evidence>
<keyword evidence="2" id="KW-0677">Repeat</keyword>
<evidence type="ECO:0008006" key="9">
    <source>
        <dbReference type="Google" id="ProtNLM"/>
    </source>
</evidence>
<evidence type="ECO:0000313" key="8">
    <source>
        <dbReference type="Proteomes" id="UP000001611"/>
    </source>
</evidence>
<feature type="compositionally biased region" description="Polar residues" evidence="6">
    <location>
        <begin position="35"/>
        <end position="53"/>
    </location>
</feature>
<evidence type="ECO:0000256" key="5">
    <source>
        <dbReference type="PROSITE-ProRule" id="PRU00708"/>
    </source>
</evidence>
<dbReference type="InterPro" id="IPR002885">
    <property type="entry name" value="PPR_rpt"/>
</dbReference>
<dbReference type="PANTHER" id="PTHR47447">
    <property type="entry name" value="OS03G0856100 PROTEIN"/>
    <property type="match status" value="1"/>
</dbReference>
<dbReference type="PANTHER" id="PTHR47447:SF17">
    <property type="entry name" value="OS12G0638900 PROTEIN"/>
    <property type="match status" value="1"/>
</dbReference>
<gene>
    <name evidence="7" type="ORF">VDAG_04179</name>
</gene>
<comment type="function">
    <text evidence="3">Regulates mitochondrial small subunit maturation by controlling 15S rRNA 5'-end processing. Localizes to the 5' precursor of the 15S rRNA in a position that is subsequently occupied by mS47 in the mature yeast mtSSU. Uses structure and sequence-specific RNA recognition, binding to a single-stranded region of the precursor and specifically recognizing bases -6 to -1. The exchange of Ccm1 for mS47 is coupled to the irreversible removal of precursor rRNA that is accompanied by conformational changes of the mitoribosomal proteins uS5m and mS26. These conformational changes signal completion of 5'-end rRNA processing through protection of the mature 5'-end of the 15S rRNA and stabilization of mS47. The removal of the 5' precursor together with the dissociation of Ccm1 may be catalyzed by the 5'-3' exoribonuclease Pet127. Involved in the specific removal of group I introns in mitochondrial encoded transcripts.</text>
</comment>
<name>G2X2Y5_VERDV</name>
<accession>G2X2Y5</accession>
<dbReference type="EMBL" id="DS572701">
    <property type="protein sequence ID" value="EGY22741.1"/>
    <property type="molecule type" value="Genomic_DNA"/>
</dbReference>
<dbReference type="Proteomes" id="UP000001611">
    <property type="component" value="Chromosome 1"/>
</dbReference>
<organism evidence="7 8">
    <name type="scientific">Verticillium dahliae (strain VdLs.17 / ATCC MYA-4575 / FGSC 10137)</name>
    <name type="common">Verticillium wilt</name>
    <dbReference type="NCBI Taxonomy" id="498257"/>
    <lineage>
        <taxon>Eukaryota</taxon>
        <taxon>Fungi</taxon>
        <taxon>Dikarya</taxon>
        <taxon>Ascomycota</taxon>
        <taxon>Pezizomycotina</taxon>
        <taxon>Sordariomycetes</taxon>
        <taxon>Hypocreomycetidae</taxon>
        <taxon>Glomerellales</taxon>
        <taxon>Plectosphaerellaceae</taxon>
        <taxon>Verticillium</taxon>
    </lineage>
</organism>
<evidence type="ECO:0000256" key="2">
    <source>
        <dbReference type="ARBA" id="ARBA00022737"/>
    </source>
</evidence>
<feature type="region of interest" description="Disordered" evidence="6">
    <location>
        <begin position="35"/>
        <end position="81"/>
    </location>
</feature>
<protein>
    <recommendedName>
        <fullName evidence="9">Pentatricopeptide repeat protein</fullName>
    </recommendedName>
</protein>
<dbReference type="InParanoid" id="G2X2Y5"/>
<dbReference type="HOGENOM" id="CLU_014148_1_0_1"/>
<evidence type="ECO:0000256" key="4">
    <source>
        <dbReference type="ARBA" id="ARBA00044511"/>
    </source>
</evidence>
<keyword evidence="8" id="KW-1185">Reference proteome</keyword>